<name>A0AAV4B166_9GAST</name>
<evidence type="ECO:0000313" key="2">
    <source>
        <dbReference type="Proteomes" id="UP000735302"/>
    </source>
</evidence>
<organism evidence="1 2">
    <name type="scientific">Plakobranchus ocellatus</name>
    <dbReference type="NCBI Taxonomy" id="259542"/>
    <lineage>
        <taxon>Eukaryota</taxon>
        <taxon>Metazoa</taxon>
        <taxon>Spiralia</taxon>
        <taxon>Lophotrochozoa</taxon>
        <taxon>Mollusca</taxon>
        <taxon>Gastropoda</taxon>
        <taxon>Heterobranchia</taxon>
        <taxon>Euthyneura</taxon>
        <taxon>Panpulmonata</taxon>
        <taxon>Sacoglossa</taxon>
        <taxon>Placobranchoidea</taxon>
        <taxon>Plakobranchidae</taxon>
        <taxon>Plakobranchus</taxon>
    </lineage>
</organism>
<sequence length="107" mass="11839">MLVKARITCGILLCEEKLPPMKTNSSAIFNMSVFKNQPSCSSTPEDEHESRVLMASVNSKHPNISQVTDATQTFGILRSRNASLRIEMFKHDDCSSDFTCEVLGLDG</sequence>
<dbReference type="AlphaFoldDB" id="A0AAV4B166"/>
<protein>
    <submittedName>
        <fullName evidence="1">Uncharacterized protein</fullName>
    </submittedName>
</protein>
<proteinExistence type="predicted"/>
<dbReference type="EMBL" id="BLXT01004544">
    <property type="protein sequence ID" value="GFO14241.1"/>
    <property type="molecule type" value="Genomic_DNA"/>
</dbReference>
<comment type="caution">
    <text evidence="1">The sequence shown here is derived from an EMBL/GenBank/DDBJ whole genome shotgun (WGS) entry which is preliminary data.</text>
</comment>
<gene>
    <name evidence="1" type="ORF">PoB_004074600</name>
</gene>
<accession>A0AAV4B166</accession>
<evidence type="ECO:0000313" key="1">
    <source>
        <dbReference type="EMBL" id="GFO14241.1"/>
    </source>
</evidence>
<reference evidence="1 2" key="1">
    <citation type="journal article" date="2021" name="Elife">
        <title>Chloroplast acquisition without the gene transfer in kleptoplastic sea slugs, Plakobranchus ocellatus.</title>
        <authorList>
            <person name="Maeda T."/>
            <person name="Takahashi S."/>
            <person name="Yoshida T."/>
            <person name="Shimamura S."/>
            <person name="Takaki Y."/>
            <person name="Nagai Y."/>
            <person name="Toyoda A."/>
            <person name="Suzuki Y."/>
            <person name="Arimoto A."/>
            <person name="Ishii H."/>
            <person name="Satoh N."/>
            <person name="Nishiyama T."/>
            <person name="Hasebe M."/>
            <person name="Maruyama T."/>
            <person name="Minagawa J."/>
            <person name="Obokata J."/>
            <person name="Shigenobu S."/>
        </authorList>
    </citation>
    <scope>NUCLEOTIDE SEQUENCE [LARGE SCALE GENOMIC DNA]</scope>
</reference>
<keyword evidence="2" id="KW-1185">Reference proteome</keyword>
<dbReference type="Proteomes" id="UP000735302">
    <property type="component" value="Unassembled WGS sequence"/>
</dbReference>